<evidence type="ECO:0000313" key="2">
    <source>
        <dbReference type="EMBL" id="NNM47396.1"/>
    </source>
</evidence>
<dbReference type="PANTHER" id="PTHR42686:SF1">
    <property type="entry name" value="GH17980P-RELATED"/>
    <property type="match status" value="1"/>
</dbReference>
<evidence type="ECO:0000313" key="3">
    <source>
        <dbReference type="Proteomes" id="UP000588586"/>
    </source>
</evidence>
<dbReference type="PANTHER" id="PTHR42686">
    <property type="entry name" value="GH17980P-RELATED"/>
    <property type="match status" value="1"/>
</dbReference>
<proteinExistence type="predicted"/>
<organism evidence="2 3">
    <name type="scientific">Knoellia koreensis</name>
    <dbReference type="NCBI Taxonomy" id="2730921"/>
    <lineage>
        <taxon>Bacteria</taxon>
        <taxon>Bacillati</taxon>
        <taxon>Actinomycetota</taxon>
        <taxon>Actinomycetes</taxon>
        <taxon>Micrococcales</taxon>
        <taxon>Intrasporangiaceae</taxon>
        <taxon>Knoellia</taxon>
    </lineage>
</organism>
<dbReference type="InterPro" id="IPR036812">
    <property type="entry name" value="NAD(P)_OxRdtase_dom_sf"/>
</dbReference>
<dbReference type="InterPro" id="IPR023210">
    <property type="entry name" value="NADP_OxRdtase_dom"/>
</dbReference>
<dbReference type="Proteomes" id="UP000588586">
    <property type="component" value="Unassembled WGS sequence"/>
</dbReference>
<comment type="caution">
    <text evidence="2">The sequence shown here is derived from an EMBL/GenBank/DDBJ whole genome shotgun (WGS) entry which is preliminary data.</text>
</comment>
<dbReference type="EMBL" id="JABEPQ010000003">
    <property type="protein sequence ID" value="NNM47396.1"/>
    <property type="molecule type" value="Genomic_DNA"/>
</dbReference>
<dbReference type="AlphaFoldDB" id="A0A849HCC8"/>
<protein>
    <submittedName>
        <fullName evidence="2">Aldo/keto reductase</fullName>
    </submittedName>
</protein>
<dbReference type="Pfam" id="PF00248">
    <property type="entry name" value="Aldo_ket_red"/>
    <property type="match status" value="1"/>
</dbReference>
<sequence length="323" mass="34475">MNRTRPTLALGCAQLGNLFEAIDDASARELLELAWDTGVRVFDTAPHYGLGLSERRLGNFLATLTPAERAEAVVSTKVGRLLAPTPDRASATDLEAGFDVPATHERVWDASTDGVRRSLEASLVRLGLDRVDTAYLHDPDEYPATERSVETGIAALAELRDEGLVRAVGTGSKSVAAMLTTLDQPATTAMMVAGRHTLIDRSADADLLPRCLRRGTEVAVAGVYNSGLLATPRPSGRFEYAEAPAHVVALAQRVAATCERHGVDLPTAALQFAGRDESVSRVVVGARTPGQLRTNLERWSTAVPESLWDELAGLELIGTTVAT</sequence>
<feature type="domain" description="NADP-dependent oxidoreductase" evidence="1">
    <location>
        <begin position="8"/>
        <end position="311"/>
    </location>
</feature>
<evidence type="ECO:0000259" key="1">
    <source>
        <dbReference type="Pfam" id="PF00248"/>
    </source>
</evidence>
<gene>
    <name evidence="2" type="ORF">HJG52_15470</name>
</gene>
<keyword evidence="3" id="KW-1185">Reference proteome</keyword>
<dbReference type="GO" id="GO:0016491">
    <property type="term" value="F:oxidoreductase activity"/>
    <property type="evidence" value="ECO:0007669"/>
    <property type="project" value="InterPro"/>
</dbReference>
<dbReference type="RefSeq" id="WP_171244495.1">
    <property type="nucleotide sequence ID" value="NZ_JABEPQ010000003.1"/>
</dbReference>
<dbReference type="GO" id="GO:0005829">
    <property type="term" value="C:cytosol"/>
    <property type="evidence" value="ECO:0007669"/>
    <property type="project" value="TreeGrafter"/>
</dbReference>
<reference evidence="2 3" key="1">
    <citation type="submission" date="2020-04" db="EMBL/GenBank/DDBJ databases">
        <title>Knoellia sp. isolate from air conditioner.</title>
        <authorList>
            <person name="Chea S."/>
            <person name="Kim D.-U."/>
        </authorList>
    </citation>
    <scope>NUCLEOTIDE SEQUENCE [LARGE SCALE GENOMIC DNA]</scope>
    <source>
        <strain evidence="2 3">DB2414S</strain>
    </source>
</reference>
<name>A0A849HCC8_9MICO</name>
<dbReference type="InterPro" id="IPR020471">
    <property type="entry name" value="AKR"/>
</dbReference>
<dbReference type="Gene3D" id="3.20.20.100">
    <property type="entry name" value="NADP-dependent oxidoreductase domain"/>
    <property type="match status" value="1"/>
</dbReference>
<dbReference type="SUPFAM" id="SSF51430">
    <property type="entry name" value="NAD(P)-linked oxidoreductase"/>
    <property type="match status" value="1"/>
</dbReference>
<dbReference type="CDD" id="cd19152">
    <property type="entry name" value="AKR_AKR15A"/>
    <property type="match status" value="1"/>
</dbReference>
<accession>A0A849HCC8</accession>